<evidence type="ECO:0000313" key="1">
    <source>
        <dbReference type="EMBL" id="MXO93355.1"/>
    </source>
</evidence>
<name>A0A844ZZN1_9SPHN</name>
<organism evidence="1 2">
    <name type="scientific">Aurantiacibacter arachoides</name>
    <dbReference type="NCBI Taxonomy" id="1850444"/>
    <lineage>
        <taxon>Bacteria</taxon>
        <taxon>Pseudomonadati</taxon>
        <taxon>Pseudomonadota</taxon>
        <taxon>Alphaproteobacteria</taxon>
        <taxon>Sphingomonadales</taxon>
        <taxon>Erythrobacteraceae</taxon>
        <taxon>Aurantiacibacter</taxon>
    </lineage>
</organism>
<evidence type="ECO:0000313" key="2">
    <source>
        <dbReference type="Proteomes" id="UP000460626"/>
    </source>
</evidence>
<proteinExistence type="predicted"/>
<reference evidence="1 2" key="1">
    <citation type="submission" date="2019-12" db="EMBL/GenBank/DDBJ databases">
        <title>Genomic-based taxomic classification of the family Erythrobacteraceae.</title>
        <authorList>
            <person name="Xu L."/>
        </authorList>
    </citation>
    <scope>NUCLEOTIDE SEQUENCE [LARGE SCALE GENOMIC DNA]</scope>
    <source>
        <strain evidence="1 2">RC4-10-4</strain>
    </source>
</reference>
<dbReference type="OrthoDB" id="163809at2"/>
<dbReference type="AlphaFoldDB" id="A0A844ZZN1"/>
<dbReference type="RefSeq" id="WP_131452635.1">
    <property type="nucleotide sequence ID" value="NZ_BMJK01000001.1"/>
</dbReference>
<dbReference type="EMBL" id="WTYH01000001">
    <property type="protein sequence ID" value="MXO93355.1"/>
    <property type="molecule type" value="Genomic_DNA"/>
</dbReference>
<protein>
    <submittedName>
        <fullName evidence="1">Uncharacterized protein</fullName>
    </submittedName>
</protein>
<keyword evidence="2" id="KW-1185">Reference proteome</keyword>
<gene>
    <name evidence="1" type="ORF">GRI62_07015</name>
</gene>
<dbReference type="Proteomes" id="UP000460626">
    <property type="component" value="Unassembled WGS sequence"/>
</dbReference>
<accession>A0A844ZZN1</accession>
<sequence length="131" mass="13606">MHSAPALAALALSACVTHGDAAPHRGSPPAAEATPVGLGQAVSVGDLALTPLAVIEDSRCPINARCVWAGRIIVRTQVDGPAWHETRDLQLGEPQQVRGHRLALVSAEPGRMAGAETPPATYRFVFESGAD</sequence>
<comment type="caution">
    <text evidence="1">The sequence shown here is derived from an EMBL/GenBank/DDBJ whole genome shotgun (WGS) entry which is preliminary data.</text>
</comment>